<evidence type="ECO:0000313" key="7">
    <source>
        <dbReference type="Proteomes" id="UP000694397"/>
    </source>
</evidence>
<dbReference type="Gene3D" id="2.30.29.30">
    <property type="entry name" value="Pleckstrin-homology domain (PH domain)/Phosphotyrosine-binding domain (PTB)"/>
    <property type="match status" value="1"/>
</dbReference>
<keyword evidence="1 2" id="KW-0728">SH3 domain</keyword>
<dbReference type="SUPFAM" id="SSF48065">
    <property type="entry name" value="DBL homology domain (DH-domain)"/>
    <property type="match status" value="1"/>
</dbReference>
<name>A0A8C9WR66_SCLFO</name>
<evidence type="ECO:0000256" key="1">
    <source>
        <dbReference type="ARBA" id="ARBA00022443"/>
    </source>
</evidence>
<dbReference type="InterPro" id="IPR001452">
    <property type="entry name" value="SH3_domain"/>
</dbReference>
<dbReference type="Pfam" id="PF00621">
    <property type="entry name" value="RhoGEF"/>
    <property type="match status" value="1"/>
</dbReference>
<reference evidence="6 7" key="1">
    <citation type="submission" date="2019-04" db="EMBL/GenBank/DDBJ databases">
        <authorList>
            <consortium name="Wellcome Sanger Institute Data Sharing"/>
        </authorList>
    </citation>
    <scope>NUCLEOTIDE SEQUENCE [LARGE SCALE GENOMIC DNA]</scope>
</reference>
<reference evidence="6" key="2">
    <citation type="submission" date="2025-08" db="UniProtKB">
        <authorList>
            <consortium name="Ensembl"/>
        </authorList>
    </citation>
    <scope>IDENTIFICATION</scope>
</reference>
<feature type="region of interest" description="Disordered" evidence="3">
    <location>
        <begin position="101"/>
        <end position="133"/>
    </location>
</feature>
<feature type="compositionally biased region" description="Basic residues" evidence="3">
    <location>
        <begin position="176"/>
        <end position="192"/>
    </location>
</feature>
<evidence type="ECO:0000256" key="2">
    <source>
        <dbReference type="PROSITE-ProRule" id="PRU00192"/>
    </source>
</evidence>
<evidence type="ECO:0000256" key="3">
    <source>
        <dbReference type="SAM" id="MobiDB-lite"/>
    </source>
</evidence>
<proteinExistence type="predicted"/>
<dbReference type="InterPro" id="IPR047271">
    <property type="entry name" value="Ephexin-like"/>
</dbReference>
<feature type="region of interest" description="Disordered" evidence="3">
    <location>
        <begin position="155"/>
        <end position="233"/>
    </location>
</feature>
<dbReference type="GO" id="GO:0005085">
    <property type="term" value="F:guanyl-nucleotide exchange factor activity"/>
    <property type="evidence" value="ECO:0007669"/>
    <property type="project" value="InterPro"/>
</dbReference>
<evidence type="ECO:0000313" key="6">
    <source>
        <dbReference type="Ensembl" id="ENSSFOP00015078632.1"/>
    </source>
</evidence>
<dbReference type="GeneTree" id="ENSGT01030000234571"/>
<dbReference type="Proteomes" id="UP000694397">
    <property type="component" value="Chromosome 22"/>
</dbReference>
<dbReference type="Pfam" id="PF00018">
    <property type="entry name" value="SH3_1"/>
    <property type="match status" value="1"/>
</dbReference>
<dbReference type="InterPro" id="IPR000219">
    <property type="entry name" value="DH_dom"/>
</dbReference>
<dbReference type="SUPFAM" id="SSF50729">
    <property type="entry name" value="PH domain-like"/>
    <property type="match status" value="1"/>
</dbReference>
<protein>
    <submittedName>
        <fullName evidence="6">Rho guanine nucleotide exchange factor 16</fullName>
    </submittedName>
</protein>
<dbReference type="SMART" id="SM00326">
    <property type="entry name" value="SH3"/>
    <property type="match status" value="1"/>
</dbReference>
<dbReference type="Gene3D" id="2.30.30.40">
    <property type="entry name" value="SH3 Domains"/>
    <property type="match status" value="1"/>
</dbReference>
<dbReference type="PANTHER" id="PTHR12845">
    <property type="entry name" value="GUANINE NUCLEOTIDE EXCHANGE FACTOR"/>
    <property type="match status" value="1"/>
</dbReference>
<feature type="domain" description="SH3" evidence="4">
    <location>
        <begin position="558"/>
        <end position="618"/>
    </location>
</feature>
<keyword evidence="7" id="KW-1185">Reference proteome</keyword>
<dbReference type="PROSITE" id="PS50010">
    <property type="entry name" value="DH_2"/>
    <property type="match status" value="1"/>
</dbReference>
<accession>A0A8C9WR66</accession>
<dbReference type="CDD" id="cd00160">
    <property type="entry name" value="RhoGEF"/>
    <property type="match status" value="1"/>
</dbReference>
<sequence length="638" mass="72900">MSLKGLENSSPGQMADEAPLLLEQHLSNFQLDCHTGSRRTKGTVVEACDGRSSSKVVLSTQSKVALKLGTQQLIPKNLAVTSRTKTRHHTTVVTLPVQLQSNTDKRVSAPPSDVSWEDYDSDGEGGSLQRNRRNKSYRAAVRFLTNDDMAIEQGTNSLNTVKEEGSPITQRDSNPRHSKRTLRRRKNRKHKGSFKDEPRLYQEIRERGLNSNNQSPDDELLDNSPVEPPEPDQGIVVKNYRAAHLSWSQLPQVQETGILLNITSAERKRQEAIFEVITSEYSYQHSLNILVRQFKANKDLRCTMTATEHHHLFSNIADIQAASQRFFEDLERRHRENPLIQDISDIVQEHATRHFQPYIIYFNILTKNEFKEVLKKIEMSPECGGLPMISFLILPMQRVTRLPLLMDTICQKTPENTAEYFSAAWALKAISKLVKKCNEGARNMERTEQLCTIQKQLDFGKIKPFPLISSSRWLQKSGELAICTEELSIFSKAFSAKSYYLFLFNDVLIVTRKKSEESYVVMDYATLENLEVELDRSDGQVSPPVKQNISTFQCPTILDLPQYEVTQAYLPKEPDELGLQQAEVVIVLQAKDDWYQGERMRDGQQGWFLSSCVTEITNRAAVASNMRRMERLRKETNV</sequence>
<dbReference type="Gene3D" id="1.20.900.10">
    <property type="entry name" value="Dbl homology (DH) domain"/>
    <property type="match status" value="1"/>
</dbReference>
<dbReference type="SMART" id="SM00325">
    <property type="entry name" value="RhoGEF"/>
    <property type="match status" value="1"/>
</dbReference>
<dbReference type="InterPro" id="IPR036028">
    <property type="entry name" value="SH3-like_dom_sf"/>
</dbReference>
<dbReference type="CDD" id="cd01221">
    <property type="entry name" value="PH_ephexin"/>
    <property type="match status" value="1"/>
</dbReference>
<dbReference type="SUPFAM" id="SSF50044">
    <property type="entry name" value="SH3-domain"/>
    <property type="match status" value="1"/>
</dbReference>
<gene>
    <name evidence="6" type="primary">ARHGEF16</name>
</gene>
<dbReference type="InterPro" id="IPR011993">
    <property type="entry name" value="PH-like_dom_sf"/>
</dbReference>
<dbReference type="PROSITE" id="PS50002">
    <property type="entry name" value="SH3"/>
    <property type="match status" value="1"/>
</dbReference>
<dbReference type="InterPro" id="IPR035899">
    <property type="entry name" value="DBL_dom_sf"/>
</dbReference>
<dbReference type="OrthoDB" id="27593at2759"/>
<dbReference type="PANTHER" id="PTHR12845:SF3">
    <property type="entry name" value="RHO GUANINE NUCLEOTIDE EXCHANGE FACTOR 16"/>
    <property type="match status" value="1"/>
</dbReference>
<reference evidence="6" key="3">
    <citation type="submission" date="2025-09" db="UniProtKB">
        <authorList>
            <consortium name="Ensembl"/>
        </authorList>
    </citation>
    <scope>IDENTIFICATION</scope>
</reference>
<dbReference type="AlphaFoldDB" id="A0A8C9WR66"/>
<evidence type="ECO:0000259" key="4">
    <source>
        <dbReference type="PROSITE" id="PS50002"/>
    </source>
</evidence>
<evidence type="ECO:0000259" key="5">
    <source>
        <dbReference type="PROSITE" id="PS50010"/>
    </source>
</evidence>
<feature type="domain" description="DH" evidence="5">
    <location>
        <begin position="268"/>
        <end position="440"/>
    </location>
</feature>
<feature type="compositionally biased region" description="Basic and acidic residues" evidence="3">
    <location>
        <begin position="193"/>
        <end position="208"/>
    </location>
</feature>
<dbReference type="InterPro" id="IPR047270">
    <property type="entry name" value="PH_ephexin"/>
</dbReference>
<dbReference type="Ensembl" id="ENSSFOT00015042584.1">
    <property type="protein sequence ID" value="ENSSFOP00015078632.1"/>
    <property type="gene ID" value="ENSSFOG00015008185.2"/>
</dbReference>
<organism evidence="6 7">
    <name type="scientific">Scleropages formosus</name>
    <name type="common">Asian bonytongue</name>
    <name type="synonym">Osteoglossum formosum</name>
    <dbReference type="NCBI Taxonomy" id="113540"/>
    <lineage>
        <taxon>Eukaryota</taxon>
        <taxon>Metazoa</taxon>
        <taxon>Chordata</taxon>
        <taxon>Craniata</taxon>
        <taxon>Vertebrata</taxon>
        <taxon>Euteleostomi</taxon>
        <taxon>Actinopterygii</taxon>
        <taxon>Neopterygii</taxon>
        <taxon>Teleostei</taxon>
        <taxon>Osteoglossocephala</taxon>
        <taxon>Osteoglossomorpha</taxon>
        <taxon>Osteoglossiformes</taxon>
        <taxon>Osteoglossidae</taxon>
        <taxon>Scleropages</taxon>
    </lineage>
</organism>